<proteinExistence type="predicted"/>
<sequence length="183" mass="20530">LSVVAQWVWPPTAPVECLGSTPPAHVLPGTTVLAKIQKNSSQVRPAAKTEGVGSEIRYCLRQIQIYGEEQDQTELVNVGYGRVLSIAFCTAGGVGEEQDAEIWNVLNSIYNFLRQLHEGKTNDQQPSFQPLPLLARKTEEQIEEEGSNEEIEAQMNNNENNGYISVWAKFAKTETLNRFIRRR</sequence>
<dbReference type="Proteomes" id="UP000324800">
    <property type="component" value="Unassembled WGS sequence"/>
</dbReference>
<gene>
    <name evidence="1" type="ORF">EZS28_037091</name>
</gene>
<dbReference type="SUPFAM" id="SSF141000">
    <property type="entry name" value="Glu-tRNAGln amidotransferase C subunit"/>
    <property type="match status" value="1"/>
</dbReference>
<accession>A0A5J4UBY1</accession>
<evidence type="ECO:0000313" key="1">
    <source>
        <dbReference type="EMBL" id="KAA6367382.1"/>
    </source>
</evidence>
<organism evidence="1 2">
    <name type="scientific">Streblomastix strix</name>
    <dbReference type="NCBI Taxonomy" id="222440"/>
    <lineage>
        <taxon>Eukaryota</taxon>
        <taxon>Metamonada</taxon>
        <taxon>Preaxostyla</taxon>
        <taxon>Oxymonadida</taxon>
        <taxon>Streblomastigidae</taxon>
        <taxon>Streblomastix</taxon>
    </lineage>
</organism>
<evidence type="ECO:0000313" key="2">
    <source>
        <dbReference type="Proteomes" id="UP000324800"/>
    </source>
</evidence>
<reference evidence="1 2" key="1">
    <citation type="submission" date="2019-03" db="EMBL/GenBank/DDBJ databases">
        <title>Single cell metagenomics reveals metabolic interactions within the superorganism composed of flagellate Streblomastix strix and complex community of Bacteroidetes bacteria on its surface.</title>
        <authorList>
            <person name="Treitli S.C."/>
            <person name="Kolisko M."/>
            <person name="Husnik F."/>
            <person name="Keeling P."/>
            <person name="Hampl V."/>
        </authorList>
    </citation>
    <scope>NUCLEOTIDE SEQUENCE [LARGE SCALE GENOMIC DNA]</scope>
    <source>
        <strain evidence="1">ST1C</strain>
    </source>
</reference>
<protein>
    <submittedName>
        <fullName evidence="1">Uncharacterized protein</fullName>
    </submittedName>
</protein>
<comment type="caution">
    <text evidence="1">The sequence shown here is derived from an EMBL/GenBank/DDBJ whole genome shotgun (WGS) entry which is preliminary data.</text>
</comment>
<dbReference type="EMBL" id="SNRW01018390">
    <property type="protein sequence ID" value="KAA6367382.1"/>
    <property type="molecule type" value="Genomic_DNA"/>
</dbReference>
<dbReference type="InterPro" id="IPR036113">
    <property type="entry name" value="Asp/Glu-ADT_sf_sub_c"/>
</dbReference>
<dbReference type="GO" id="GO:0006450">
    <property type="term" value="P:regulation of translational fidelity"/>
    <property type="evidence" value="ECO:0007669"/>
    <property type="project" value="InterPro"/>
</dbReference>
<feature type="non-terminal residue" evidence="1">
    <location>
        <position position="1"/>
    </location>
</feature>
<name>A0A5J4UBY1_9EUKA</name>
<dbReference type="AlphaFoldDB" id="A0A5J4UBY1"/>